<name>A0AAE0CIT9_9ROSI</name>
<sequence length="136" mass="15360">MSSNSSQVLSEKYSKLVSVIAYFDIGAHTTMMNPKVLPPNTWKKSVHHFLAADGHTFITNLVSKNKVGSRIFPSCTLWVRVIGTPLPDKDVLIGWEVYSQDKFLRILPAGIRCKQEFKPFSSVLKIFPLYTINPSF</sequence>
<protein>
    <submittedName>
        <fullName evidence="1">Uncharacterized protein</fullName>
    </submittedName>
</protein>
<keyword evidence="2" id="KW-1185">Reference proteome</keyword>
<dbReference type="EMBL" id="JANJYI010000004">
    <property type="protein sequence ID" value="KAK2652735.1"/>
    <property type="molecule type" value="Genomic_DNA"/>
</dbReference>
<dbReference type="AlphaFoldDB" id="A0AAE0CIT9"/>
<evidence type="ECO:0000313" key="1">
    <source>
        <dbReference type="EMBL" id="KAK2652735.1"/>
    </source>
</evidence>
<accession>A0AAE0CIT9</accession>
<gene>
    <name evidence="1" type="ORF">Ddye_012591</name>
</gene>
<organism evidence="1 2">
    <name type="scientific">Dipteronia dyeriana</name>
    <dbReference type="NCBI Taxonomy" id="168575"/>
    <lineage>
        <taxon>Eukaryota</taxon>
        <taxon>Viridiplantae</taxon>
        <taxon>Streptophyta</taxon>
        <taxon>Embryophyta</taxon>
        <taxon>Tracheophyta</taxon>
        <taxon>Spermatophyta</taxon>
        <taxon>Magnoliopsida</taxon>
        <taxon>eudicotyledons</taxon>
        <taxon>Gunneridae</taxon>
        <taxon>Pentapetalae</taxon>
        <taxon>rosids</taxon>
        <taxon>malvids</taxon>
        <taxon>Sapindales</taxon>
        <taxon>Sapindaceae</taxon>
        <taxon>Hippocastanoideae</taxon>
        <taxon>Acereae</taxon>
        <taxon>Dipteronia</taxon>
    </lineage>
</organism>
<dbReference type="Proteomes" id="UP001280121">
    <property type="component" value="Unassembled WGS sequence"/>
</dbReference>
<reference evidence="1" key="1">
    <citation type="journal article" date="2023" name="Plant J.">
        <title>Genome sequences and population genomics provide insights into the demographic history, inbreeding, and mutation load of two 'living fossil' tree species of Dipteronia.</title>
        <authorList>
            <person name="Feng Y."/>
            <person name="Comes H.P."/>
            <person name="Chen J."/>
            <person name="Zhu S."/>
            <person name="Lu R."/>
            <person name="Zhang X."/>
            <person name="Li P."/>
            <person name="Qiu J."/>
            <person name="Olsen K.M."/>
            <person name="Qiu Y."/>
        </authorList>
    </citation>
    <scope>NUCLEOTIDE SEQUENCE</scope>
    <source>
        <strain evidence="1">KIB01</strain>
    </source>
</reference>
<evidence type="ECO:0000313" key="2">
    <source>
        <dbReference type="Proteomes" id="UP001280121"/>
    </source>
</evidence>
<comment type="caution">
    <text evidence="1">The sequence shown here is derived from an EMBL/GenBank/DDBJ whole genome shotgun (WGS) entry which is preliminary data.</text>
</comment>
<proteinExistence type="predicted"/>